<dbReference type="InterPro" id="IPR001138">
    <property type="entry name" value="Zn2Cys6_DnaBD"/>
</dbReference>
<evidence type="ECO:0000313" key="7">
    <source>
        <dbReference type="Proteomes" id="UP000325395"/>
    </source>
</evidence>
<organism evidence="6 7">
    <name type="scientific">Aspergillus pseudocaelatus</name>
    <dbReference type="NCBI Taxonomy" id="1825620"/>
    <lineage>
        <taxon>Eukaryota</taxon>
        <taxon>Fungi</taxon>
        <taxon>Dikarya</taxon>
        <taxon>Ascomycota</taxon>
        <taxon>Pezizomycotina</taxon>
        <taxon>Eurotiomycetes</taxon>
        <taxon>Eurotiomycetidae</taxon>
        <taxon>Eurotiales</taxon>
        <taxon>Aspergillaceae</taxon>
        <taxon>Aspergillus</taxon>
        <taxon>Aspergillus subgen. Circumdati</taxon>
    </lineage>
</organism>
<evidence type="ECO:0000256" key="1">
    <source>
        <dbReference type="ARBA" id="ARBA00023015"/>
    </source>
</evidence>
<keyword evidence="1" id="KW-0805">Transcription regulation</keyword>
<feature type="domain" description="Zn(2)-C6 fungal-type" evidence="5">
    <location>
        <begin position="13"/>
        <end position="43"/>
    </location>
</feature>
<dbReference type="PROSITE" id="PS50048">
    <property type="entry name" value="ZN2_CY6_FUNGAL_2"/>
    <property type="match status" value="1"/>
</dbReference>
<evidence type="ECO:0000256" key="4">
    <source>
        <dbReference type="ARBA" id="ARBA00023242"/>
    </source>
</evidence>
<keyword evidence="7" id="KW-1185">Reference proteome</keyword>
<dbReference type="PANTHER" id="PTHR47784:SF5">
    <property type="entry name" value="STEROL UPTAKE CONTROL PROTEIN 2"/>
    <property type="match status" value="1"/>
</dbReference>
<name>A0ABQ6WB72_9EURO</name>
<proteinExistence type="predicted"/>
<dbReference type="Gene3D" id="4.10.240.10">
    <property type="entry name" value="Zn(2)-C6 fungal-type DNA-binding domain"/>
    <property type="match status" value="1"/>
</dbReference>
<protein>
    <recommendedName>
        <fullName evidence="5">Zn(2)-C6 fungal-type domain-containing protein</fullName>
    </recommendedName>
</protein>
<dbReference type="EMBL" id="ML735787">
    <property type="protein sequence ID" value="KAE8414373.1"/>
    <property type="molecule type" value="Genomic_DNA"/>
</dbReference>
<dbReference type="SMART" id="SM00066">
    <property type="entry name" value="GAL4"/>
    <property type="match status" value="1"/>
</dbReference>
<dbReference type="Proteomes" id="UP000325395">
    <property type="component" value="Unassembled WGS sequence"/>
</dbReference>
<keyword evidence="4" id="KW-0539">Nucleus</keyword>
<sequence length="398" mass="44813">MTASRRKPKSRHGCFQCKRRSVKCDEKRPQCSNCENRRDICRYATPGPWLWTNNGTSGGATAAEPERILLDRDGASEFHPSPPETLRAGHEASTSMSPFNIPHLRLLLNWTTSTCHTISRNHADSRAWQTVIPEKALSCPHLMHGIFAVSALHLAITSECHDNERQILVEAAEQHQSEAIKMFTKIGVYVEPPDPNVSFALSSLLIGFAFGFPLAMTSQHQTKANSLDELVEIFMLSRKMIKFATPTMDKVHTSEIGGLLLVEEVQSSLSSSSRVVINALHELLNTVYSPTHELYQVFADTIAYLEKLYMELDGTGDIVSRAFMWICDVPETFIDLVQTSNPFALVIIAHYCVVLHRLRKCWWVASWGERVMNVIVTTLSPEWKPSVAWALDTVKERH</sequence>
<dbReference type="CDD" id="cd00067">
    <property type="entry name" value="GAL4"/>
    <property type="match status" value="1"/>
</dbReference>
<evidence type="ECO:0000256" key="2">
    <source>
        <dbReference type="ARBA" id="ARBA00023125"/>
    </source>
</evidence>
<keyword evidence="3" id="KW-0804">Transcription</keyword>
<reference evidence="6 7" key="1">
    <citation type="submission" date="2019-04" db="EMBL/GenBank/DDBJ databases">
        <authorList>
            <consortium name="DOE Joint Genome Institute"/>
            <person name="Mondo S."/>
            <person name="Kjaerbolling I."/>
            <person name="Vesth T."/>
            <person name="Frisvad J.C."/>
            <person name="Nybo J.L."/>
            <person name="Theobald S."/>
            <person name="Kildgaard S."/>
            <person name="Isbrandt T."/>
            <person name="Kuo A."/>
            <person name="Sato A."/>
            <person name="Lyhne E.K."/>
            <person name="Kogle M.E."/>
            <person name="Wiebenga A."/>
            <person name="Kun R.S."/>
            <person name="Lubbers R.J."/>
            <person name="Makela M.R."/>
            <person name="Barry K."/>
            <person name="Chovatia M."/>
            <person name="Clum A."/>
            <person name="Daum C."/>
            <person name="Haridas S."/>
            <person name="He G."/>
            <person name="LaButti K."/>
            <person name="Lipzen A."/>
            <person name="Riley R."/>
            <person name="Salamov A."/>
            <person name="Simmons B.A."/>
            <person name="Magnuson J.K."/>
            <person name="Henrissat B."/>
            <person name="Mortensen U.H."/>
            <person name="Larsen T.O."/>
            <person name="Devries R.P."/>
            <person name="Grigoriev I.V."/>
            <person name="Machida M."/>
            <person name="Baker S.E."/>
            <person name="Andersen M.R."/>
            <person name="Cantor M.N."/>
            <person name="Hua S.X."/>
        </authorList>
    </citation>
    <scope>NUCLEOTIDE SEQUENCE [LARGE SCALE GENOMIC DNA]</scope>
    <source>
        <strain evidence="6 7">CBS 117616</strain>
    </source>
</reference>
<dbReference type="PANTHER" id="PTHR47784">
    <property type="entry name" value="STEROL UPTAKE CONTROL PROTEIN 2"/>
    <property type="match status" value="1"/>
</dbReference>
<dbReference type="InterPro" id="IPR053157">
    <property type="entry name" value="Sterol_Uptake_Regulator"/>
</dbReference>
<dbReference type="SUPFAM" id="SSF57701">
    <property type="entry name" value="Zn2/Cys6 DNA-binding domain"/>
    <property type="match status" value="1"/>
</dbReference>
<dbReference type="Pfam" id="PF00172">
    <property type="entry name" value="Zn_clus"/>
    <property type="match status" value="1"/>
</dbReference>
<dbReference type="InterPro" id="IPR036864">
    <property type="entry name" value="Zn2-C6_fun-type_DNA-bd_sf"/>
</dbReference>
<dbReference type="InterPro" id="IPR021858">
    <property type="entry name" value="Fun_TF"/>
</dbReference>
<evidence type="ECO:0000313" key="6">
    <source>
        <dbReference type="EMBL" id="KAE8414373.1"/>
    </source>
</evidence>
<keyword evidence="2" id="KW-0238">DNA-binding</keyword>
<accession>A0ABQ6WB72</accession>
<gene>
    <name evidence="6" type="ORF">BDV36DRAFT_303478</name>
</gene>
<dbReference type="Pfam" id="PF11951">
    <property type="entry name" value="Fungal_trans_2"/>
    <property type="match status" value="1"/>
</dbReference>
<evidence type="ECO:0000256" key="3">
    <source>
        <dbReference type="ARBA" id="ARBA00023163"/>
    </source>
</evidence>
<evidence type="ECO:0000259" key="5">
    <source>
        <dbReference type="PROSITE" id="PS50048"/>
    </source>
</evidence>